<sequence>MAERDGDGWVECRCGSKHWGKHGAAGIVLIDPETTSVLMQLRAEWTHGGRVWGIPGGARDSHENAVESALREMYEELSIHPDSVTVIHDHMWTDHTDWHYHTVIALLPGETTFQTNEEAELADWIELAKVSNLDLHPGFASTWETIRGKIEEVLAAR</sequence>
<evidence type="ECO:0000313" key="9">
    <source>
        <dbReference type="EMBL" id="CAB5050623.1"/>
    </source>
</evidence>
<dbReference type="Gene3D" id="3.90.79.10">
    <property type="entry name" value="Nucleoside Triphosphate Pyrophosphohydrolase"/>
    <property type="match status" value="1"/>
</dbReference>
<gene>
    <name evidence="4" type="ORF">UFOPK2648_01413</name>
    <name evidence="5" type="ORF">UFOPK2824_00555</name>
    <name evidence="6" type="ORF">UFOPK3037_01350</name>
    <name evidence="7" type="ORF">UFOPK3278_01531</name>
    <name evidence="3" type="ORF">UFOPK3406_00876</name>
    <name evidence="2" type="ORF">UFOPK3925_00578</name>
    <name evidence="8" type="ORF">UFOPK4097_00344</name>
    <name evidence="9" type="ORF">UFOPK4301_00928</name>
</gene>
<feature type="domain" description="Nudix hydrolase" evidence="1">
    <location>
        <begin position="20"/>
        <end position="147"/>
    </location>
</feature>
<dbReference type="PROSITE" id="PS51462">
    <property type="entry name" value="NUDIX"/>
    <property type="match status" value="1"/>
</dbReference>
<evidence type="ECO:0000313" key="4">
    <source>
        <dbReference type="EMBL" id="CAB4720514.1"/>
    </source>
</evidence>
<protein>
    <submittedName>
        <fullName evidence="2">Unannotated protein</fullName>
    </submittedName>
</protein>
<evidence type="ECO:0000313" key="2">
    <source>
        <dbReference type="EMBL" id="CAB4335879.1"/>
    </source>
</evidence>
<dbReference type="PANTHER" id="PTHR43736:SF1">
    <property type="entry name" value="DIHYDRONEOPTERIN TRIPHOSPHATE DIPHOSPHATASE"/>
    <property type="match status" value="1"/>
</dbReference>
<dbReference type="EMBL" id="CAESAD010000002">
    <property type="protein sequence ID" value="CAB4335879.1"/>
    <property type="molecule type" value="Genomic_DNA"/>
</dbReference>
<dbReference type="PANTHER" id="PTHR43736">
    <property type="entry name" value="ADP-RIBOSE PYROPHOSPHATASE"/>
    <property type="match status" value="1"/>
</dbReference>
<evidence type="ECO:0000313" key="8">
    <source>
        <dbReference type="EMBL" id="CAB5011491.1"/>
    </source>
</evidence>
<accession>A0A6J5Z5W7</accession>
<evidence type="ECO:0000259" key="1">
    <source>
        <dbReference type="PROSITE" id="PS51462"/>
    </source>
</evidence>
<reference evidence="2" key="1">
    <citation type="submission" date="2020-05" db="EMBL/GenBank/DDBJ databases">
        <authorList>
            <person name="Chiriac C."/>
            <person name="Salcher M."/>
            <person name="Ghai R."/>
            <person name="Kavagutti S V."/>
        </authorList>
    </citation>
    <scope>NUCLEOTIDE SEQUENCE</scope>
</reference>
<proteinExistence type="predicted"/>
<dbReference type="InterPro" id="IPR000086">
    <property type="entry name" value="NUDIX_hydrolase_dom"/>
</dbReference>
<dbReference type="Pfam" id="PF00293">
    <property type="entry name" value="NUDIX"/>
    <property type="match status" value="1"/>
</dbReference>
<dbReference type="EMBL" id="CAFBIX010000125">
    <property type="protein sequence ID" value="CAB4851602.1"/>
    <property type="molecule type" value="Genomic_DNA"/>
</dbReference>
<dbReference type="SUPFAM" id="SSF55811">
    <property type="entry name" value="Nudix"/>
    <property type="match status" value="1"/>
</dbReference>
<evidence type="ECO:0000313" key="6">
    <source>
        <dbReference type="EMBL" id="CAB4811671.1"/>
    </source>
</evidence>
<dbReference type="EMBL" id="CAFBQG010000116">
    <property type="protein sequence ID" value="CAB5050623.1"/>
    <property type="molecule type" value="Genomic_DNA"/>
</dbReference>
<dbReference type="EMBL" id="CAESAI010000018">
    <property type="protein sequence ID" value="CAB4339559.1"/>
    <property type="molecule type" value="Genomic_DNA"/>
</dbReference>
<dbReference type="EMBL" id="CAFBPK010000003">
    <property type="protein sequence ID" value="CAB5011491.1"/>
    <property type="molecule type" value="Genomic_DNA"/>
</dbReference>
<dbReference type="AlphaFoldDB" id="A0A6J5Z5W7"/>
<dbReference type="InterPro" id="IPR015797">
    <property type="entry name" value="NUDIX_hydrolase-like_dom_sf"/>
</dbReference>
<name>A0A6J5Z5W7_9ZZZZ</name>
<evidence type="ECO:0000313" key="7">
    <source>
        <dbReference type="EMBL" id="CAB4851602.1"/>
    </source>
</evidence>
<evidence type="ECO:0000313" key="3">
    <source>
        <dbReference type="EMBL" id="CAB4339559.1"/>
    </source>
</evidence>
<evidence type="ECO:0000313" key="5">
    <source>
        <dbReference type="EMBL" id="CAB4748229.1"/>
    </source>
</evidence>
<dbReference type="EMBL" id="CAFAAO010000021">
    <property type="protein sequence ID" value="CAB4811671.1"/>
    <property type="molecule type" value="Genomic_DNA"/>
</dbReference>
<organism evidence="2">
    <name type="scientific">freshwater metagenome</name>
    <dbReference type="NCBI Taxonomy" id="449393"/>
    <lineage>
        <taxon>unclassified sequences</taxon>
        <taxon>metagenomes</taxon>
        <taxon>ecological metagenomes</taxon>
    </lineage>
</organism>
<dbReference type="EMBL" id="CAEZZD010000068">
    <property type="protein sequence ID" value="CAB4748229.1"/>
    <property type="molecule type" value="Genomic_DNA"/>
</dbReference>
<dbReference type="EMBL" id="CAEZYC010000130">
    <property type="protein sequence ID" value="CAB4720514.1"/>
    <property type="molecule type" value="Genomic_DNA"/>
</dbReference>